<dbReference type="SUPFAM" id="SSF50677">
    <property type="entry name" value="ValRS/IleRS/LeuRS editing domain"/>
    <property type="match status" value="1"/>
</dbReference>
<dbReference type="PRINTS" id="PR00986">
    <property type="entry name" value="TRNASYNTHVAL"/>
</dbReference>
<evidence type="ECO:0000256" key="7">
    <source>
        <dbReference type="ARBA" id="ARBA00023146"/>
    </source>
</evidence>
<dbReference type="InterPro" id="IPR009008">
    <property type="entry name" value="Val/Leu/Ile-tRNA-synth_edit"/>
</dbReference>
<organism evidence="14 15">
    <name type="scientific">Trichuris muris</name>
    <name type="common">Mouse whipworm</name>
    <dbReference type="NCBI Taxonomy" id="70415"/>
    <lineage>
        <taxon>Eukaryota</taxon>
        <taxon>Metazoa</taxon>
        <taxon>Ecdysozoa</taxon>
        <taxon>Nematoda</taxon>
        <taxon>Enoplea</taxon>
        <taxon>Dorylaimia</taxon>
        <taxon>Trichinellida</taxon>
        <taxon>Trichuridae</taxon>
        <taxon>Trichuris</taxon>
    </lineage>
</organism>
<feature type="coiled-coil region" evidence="11">
    <location>
        <begin position="836"/>
        <end position="900"/>
    </location>
</feature>
<keyword evidence="11" id="KW-0175">Coiled coil</keyword>
<dbReference type="GO" id="GO:0005524">
    <property type="term" value="F:ATP binding"/>
    <property type="evidence" value="ECO:0007669"/>
    <property type="project" value="UniProtKB-KW"/>
</dbReference>
<dbReference type="SUPFAM" id="SSF47323">
    <property type="entry name" value="Anticodon-binding domain of a subclass of class I aminoacyl-tRNA synthetases"/>
    <property type="match status" value="1"/>
</dbReference>
<keyword evidence="6 10" id="KW-0648">Protein biosynthesis</keyword>
<protein>
    <recommendedName>
        <fullName evidence="2">valine--tRNA ligase</fullName>
        <ecNumber evidence="2">6.1.1.9</ecNumber>
    </recommendedName>
    <alternativeName>
        <fullName evidence="8">Valyl-tRNA synthetase</fullName>
    </alternativeName>
</protein>
<evidence type="ECO:0000256" key="10">
    <source>
        <dbReference type="RuleBase" id="RU363035"/>
    </source>
</evidence>
<reference evidence="15" key="1">
    <citation type="submission" date="2019-12" db="UniProtKB">
        <authorList>
            <consortium name="WormBaseParasite"/>
        </authorList>
    </citation>
    <scope>IDENTIFICATION</scope>
</reference>
<dbReference type="WBParaSite" id="TMUE_3000013277.1">
    <property type="protein sequence ID" value="TMUE_3000013277.1"/>
    <property type="gene ID" value="WBGene00293401"/>
</dbReference>
<dbReference type="InterPro" id="IPR001412">
    <property type="entry name" value="aa-tRNA-synth_I_CS"/>
</dbReference>
<dbReference type="InterPro" id="IPR014729">
    <property type="entry name" value="Rossmann-like_a/b/a_fold"/>
</dbReference>
<evidence type="ECO:0000256" key="6">
    <source>
        <dbReference type="ARBA" id="ARBA00022917"/>
    </source>
</evidence>
<feature type="domain" description="Methionyl/Valyl/Leucyl/Isoleucyl-tRNA synthetase anticodon-binding" evidence="13">
    <location>
        <begin position="628"/>
        <end position="775"/>
    </location>
</feature>
<dbReference type="EC" id="6.1.1.9" evidence="2"/>
<evidence type="ECO:0000313" key="14">
    <source>
        <dbReference type="Proteomes" id="UP000046395"/>
    </source>
</evidence>
<dbReference type="SUPFAM" id="SSF52374">
    <property type="entry name" value="Nucleotidylyl transferase"/>
    <property type="match status" value="1"/>
</dbReference>
<feature type="domain" description="Aminoacyl-tRNA synthetase class Ia" evidence="12">
    <location>
        <begin position="37"/>
        <end position="406"/>
    </location>
</feature>
<dbReference type="Gene3D" id="3.40.50.620">
    <property type="entry name" value="HUPs"/>
    <property type="match status" value="2"/>
</dbReference>
<dbReference type="AlphaFoldDB" id="A0A5S6R289"/>
<evidence type="ECO:0000259" key="13">
    <source>
        <dbReference type="Pfam" id="PF08264"/>
    </source>
</evidence>
<dbReference type="Gene3D" id="1.10.730.10">
    <property type="entry name" value="Isoleucyl-tRNA Synthetase, Domain 1"/>
    <property type="match status" value="1"/>
</dbReference>
<keyword evidence="4 10" id="KW-0547">Nucleotide-binding</keyword>
<dbReference type="Pfam" id="PF08264">
    <property type="entry name" value="Anticodon_1"/>
    <property type="match status" value="1"/>
</dbReference>
<dbReference type="Proteomes" id="UP000046395">
    <property type="component" value="Unassembled WGS sequence"/>
</dbReference>
<dbReference type="GO" id="GO:0004832">
    <property type="term" value="F:valine-tRNA ligase activity"/>
    <property type="evidence" value="ECO:0007669"/>
    <property type="project" value="UniProtKB-EC"/>
</dbReference>
<dbReference type="Gene3D" id="3.90.740.10">
    <property type="entry name" value="Valyl/Leucyl/Isoleucyl-tRNA synthetase, editing domain"/>
    <property type="match status" value="1"/>
</dbReference>
<dbReference type="GO" id="GO:0006438">
    <property type="term" value="P:valyl-tRNA aminoacylation"/>
    <property type="evidence" value="ECO:0007669"/>
    <property type="project" value="InterPro"/>
</dbReference>
<accession>A0A5S6R289</accession>
<keyword evidence="14" id="KW-1185">Reference proteome</keyword>
<dbReference type="FunFam" id="3.40.50.620:FF:000020">
    <property type="entry name" value="Valine--tRNA ligase, mitochondrial"/>
    <property type="match status" value="1"/>
</dbReference>
<dbReference type="STRING" id="70415.A0A5S6R289"/>
<keyword evidence="3 10" id="KW-0436">Ligase</keyword>
<evidence type="ECO:0000256" key="3">
    <source>
        <dbReference type="ARBA" id="ARBA00022598"/>
    </source>
</evidence>
<sequence>MTTRHLHQKVLRRTVTTRPRKGMAPGTYDSKFVEKGWYEWWLKNDFFNPPLSTARHPFVMCMPPPNITGNLHMGHAFTVAIGDCIARSHRMCGHPVTWIPGFDHAGLAAQLVVEKHLFKTEGLLRKDMSRQRFVAACEKWSREKMTTMREQIEAMGCTCDWKRCFYTLDKNFSIAVVEAFRRLHEAGLIYRDHRVVNWSPVLGSCLSDVEVDVKRIDQPTDVSVPGHTKHISFVATTRPETMLADEAIAVHPGDSRYASLVGRRVRHPLVPSRLLPIITDEQVDRDVGTGVVKVTPSHSHMDFKIAKTHGLPLERRCINPDGRIVSPDLPEFDGLDRFEGREKIVRWLIDRDLLVDCKTHVLNVPVCRRTGDILEPMPKEQWFLRCETMAERTLALCAEMHIAPEAVSRGGDIASLPTGKFKFATFNDGSSSWVIAADDHEAKSRLEHGSGSKSVLTLAADEDVLDTWFSSALVPLVIAGWPNNWKSDNDHLFPLSLMETGHDILGLWVTRMVMLSLQLTNRLPFSRVLFHGMVRDSEGRKMSKTRGNVVDPMELIEGDQQTRIGADALRITLLRSNLKGDTATLDEAVRQHSRKFCNKLWQSFKYLTKLWDQKDIVSPQISNGSAVDHWILSRLSSLVIDVHESLETYSLHVAVEALVNFWWLDFCDIYLEWSKHFFYPRDQPAAADHMRGMLAMVANIYLRLLAPYMPYLAEELYPLVPTEHKGVSVHSTSYPTPAEVAFLDPHLEIQMRFIRDLIHQVRSFRRDVEVSMPIPLIALAWCKGVQRSAIENFGRVMQRLAEFRCTLDDEVRDGPPESYITFMLQEECRIYVQLKNVRYEEVLKRFDRQLDTLERKRAKLTGRMQVKRLQLSPEEADKKMAQYLNEIAALNESMDKLSRIRRDLHSQRKHRNHEEGK</sequence>
<evidence type="ECO:0000256" key="5">
    <source>
        <dbReference type="ARBA" id="ARBA00022840"/>
    </source>
</evidence>
<evidence type="ECO:0000256" key="1">
    <source>
        <dbReference type="ARBA" id="ARBA00005594"/>
    </source>
</evidence>
<dbReference type="Pfam" id="PF00133">
    <property type="entry name" value="tRNA-synt_1"/>
    <property type="match status" value="2"/>
</dbReference>
<evidence type="ECO:0000259" key="12">
    <source>
        <dbReference type="Pfam" id="PF00133"/>
    </source>
</evidence>
<evidence type="ECO:0000256" key="11">
    <source>
        <dbReference type="SAM" id="Coils"/>
    </source>
</evidence>
<dbReference type="GO" id="GO:0002161">
    <property type="term" value="F:aminoacyl-tRNA deacylase activity"/>
    <property type="evidence" value="ECO:0007669"/>
    <property type="project" value="InterPro"/>
</dbReference>
<dbReference type="PANTHER" id="PTHR11946">
    <property type="entry name" value="VALYL-TRNA SYNTHETASES"/>
    <property type="match status" value="1"/>
</dbReference>
<dbReference type="InterPro" id="IPR033705">
    <property type="entry name" value="Anticodon_Ia_Val"/>
</dbReference>
<proteinExistence type="inferred from homology"/>
<dbReference type="CDD" id="cd07962">
    <property type="entry name" value="Anticodon_Ia_Val"/>
    <property type="match status" value="1"/>
</dbReference>
<dbReference type="InterPro" id="IPR002300">
    <property type="entry name" value="aa-tRNA-synth_Ia"/>
</dbReference>
<comment type="catalytic activity">
    <reaction evidence="9">
        <text>tRNA(Val) + L-valine + ATP = L-valyl-tRNA(Val) + AMP + diphosphate</text>
        <dbReference type="Rhea" id="RHEA:10704"/>
        <dbReference type="Rhea" id="RHEA-COMP:9672"/>
        <dbReference type="Rhea" id="RHEA-COMP:9708"/>
        <dbReference type="ChEBI" id="CHEBI:30616"/>
        <dbReference type="ChEBI" id="CHEBI:33019"/>
        <dbReference type="ChEBI" id="CHEBI:57762"/>
        <dbReference type="ChEBI" id="CHEBI:78442"/>
        <dbReference type="ChEBI" id="CHEBI:78537"/>
        <dbReference type="ChEBI" id="CHEBI:456215"/>
        <dbReference type="EC" id="6.1.1.9"/>
    </reaction>
</comment>
<evidence type="ECO:0000256" key="2">
    <source>
        <dbReference type="ARBA" id="ARBA00013169"/>
    </source>
</evidence>
<dbReference type="GO" id="GO:0005829">
    <property type="term" value="C:cytosol"/>
    <property type="evidence" value="ECO:0007669"/>
    <property type="project" value="TreeGrafter"/>
</dbReference>
<dbReference type="InterPro" id="IPR009080">
    <property type="entry name" value="tRNAsynth_Ia_anticodon-bd"/>
</dbReference>
<dbReference type="PANTHER" id="PTHR11946:SF111">
    <property type="entry name" value="VALINE--TRNA LIGASE"/>
    <property type="match status" value="1"/>
</dbReference>
<evidence type="ECO:0000256" key="9">
    <source>
        <dbReference type="ARBA" id="ARBA00047552"/>
    </source>
</evidence>
<keyword evidence="7 10" id="KW-0030">Aminoacyl-tRNA synthetase</keyword>
<dbReference type="InterPro" id="IPR013155">
    <property type="entry name" value="M/V/L/I-tRNA-synth_anticd-bd"/>
</dbReference>
<name>A0A5S6R289_TRIMR</name>
<evidence type="ECO:0000256" key="8">
    <source>
        <dbReference type="ARBA" id="ARBA00029936"/>
    </source>
</evidence>
<dbReference type="InterPro" id="IPR002303">
    <property type="entry name" value="Valyl-tRNA_ligase"/>
</dbReference>
<evidence type="ECO:0000313" key="15">
    <source>
        <dbReference type="WBParaSite" id="TMUE_3000013277.1"/>
    </source>
</evidence>
<feature type="domain" description="Aminoacyl-tRNA synthetase class Ia" evidence="12">
    <location>
        <begin position="441"/>
        <end position="581"/>
    </location>
</feature>
<evidence type="ECO:0000256" key="4">
    <source>
        <dbReference type="ARBA" id="ARBA00022741"/>
    </source>
</evidence>
<dbReference type="PROSITE" id="PS00178">
    <property type="entry name" value="AA_TRNA_LIGASE_I"/>
    <property type="match status" value="1"/>
</dbReference>
<comment type="similarity">
    <text evidence="1 10">Belongs to the class-I aminoacyl-tRNA synthetase family.</text>
</comment>
<keyword evidence="5 10" id="KW-0067">ATP-binding</keyword>